<feature type="binding site" evidence="6">
    <location>
        <position position="84"/>
    </location>
    <ligand>
        <name>S-adenosyl-L-methionine</name>
        <dbReference type="ChEBI" id="CHEBI:59789"/>
    </ligand>
</feature>
<dbReference type="AlphaFoldDB" id="A0A9D1ENX2"/>
<sequence length="244" mass="26337">MAAIDLTRLKEAFSSQNVPITDAQAAKFETYAELLCEWNEKINLTAITDSLGIERKHFLDSCLPLGMADALAGGLSGPKVIDVGTGAGFPGLPWKIVREDISLTLLDSLQKRINFLHEVCAKTGIDASLVHARAEDAGQNKAMRERFDIACARAVARLSVLCEYCLPFVKVGGVFAALKGPSASEEVNSALAAVEKLGGKLEKCVEYELPAAQVEGRTLVLIRKIKPTPPIYPRSKAKMDKSPL</sequence>
<evidence type="ECO:0000313" key="7">
    <source>
        <dbReference type="EMBL" id="HIS24397.1"/>
    </source>
</evidence>
<dbReference type="InterPro" id="IPR003682">
    <property type="entry name" value="rRNA_ssu_MeTfrase_G"/>
</dbReference>
<dbReference type="SUPFAM" id="SSF53335">
    <property type="entry name" value="S-adenosyl-L-methionine-dependent methyltransferases"/>
    <property type="match status" value="1"/>
</dbReference>
<feature type="binding site" evidence="6">
    <location>
        <begin position="134"/>
        <end position="135"/>
    </location>
    <ligand>
        <name>S-adenosyl-L-methionine</name>
        <dbReference type="ChEBI" id="CHEBI:59789"/>
    </ligand>
</feature>
<dbReference type="EC" id="2.1.1.-" evidence="6"/>
<evidence type="ECO:0000256" key="2">
    <source>
        <dbReference type="ARBA" id="ARBA00022552"/>
    </source>
</evidence>
<evidence type="ECO:0000256" key="3">
    <source>
        <dbReference type="ARBA" id="ARBA00022603"/>
    </source>
</evidence>
<dbReference type="InterPro" id="IPR029063">
    <property type="entry name" value="SAM-dependent_MTases_sf"/>
</dbReference>
<dbReference type="FunFam" id="3.40.50.150:FF:000041">
    <property type="entry name" value="Ribosomal RNA small subunit methyltransferase G"/>
    <property type="match status" value="1"/>
</dbReference>
<reference evidence="7" key="1">
    <citation type="submission" date="2020-10" db="EMBL/GenBank/DDBJ databases">
        <authorList>
            <person name="Gilroy R."/>
        </authorList>
    </citation>
    <scope>NUCLEOTIDE SEQUENCE</scope>
    <source>
        <strain evidence="7">CHK157-1446</strain>
    </source>
</reference>
<evidence type="ECO:0000256" key="6">
    <source>
        <dbReference type="HAMAP-Rule" id="MF_00074"/>
    </source>
</evidence>
<comment type="subcellular location">
    <subcellularLocation>
        <location evidence="6">Cytoplasm</location>
    </subcellularLocation>
</comment>
<reference evidence="7" key="2">
    <citation type="journal article" date="2021" name="PeerJ">
        <title>Extensive microbial diversity within the chicken gut microbiome revealed by metagenomics and culture.</title>
        <authorList>
            <person name="Gilroy R."/>
            <person name="Ravi A."/>
            <person name="Getino M."/>
            <person name="Pursley I."/>
            <person name="Horton D.L."/>
            <person name="Alikhan N.F."/>
            <person name="Baker D."/>
            <person name="Gharbi K."/>
            <person name="Hall N."/>
            <person name="Watson M."/>
            <person name="Adriaenssens E.M."/>
            <person name="Foster-Nyarko E."/>
            <person name="Jarju S."/>
            <person name="Secka A."/>
            <person name="Antonio M."/>
            <person name="Oren A."/>
            <person name="Chaudhuri R.R."/>
            <person name="La Ragione R."/>
            <person name="Hildebrand F."/>
            <person name="Pallen M.J."/>
        </authorList>
    </citation>
    <scope>NUCLEOTIDE SEQUENCE</scope>
    <source>
        <strain evidence="7">CHK157-1446</strain>
    </source>
</reference>
<feature type="binding site" evidence="6">
    <location>
        <position position="153"/>
    </location>
    <ligand>
        <name>S-adenosyl-L-methionine</name>
        <dbReference type="ChEBI" id="CHEBI:59789"/>
    </ligand>
</feature>
<keyword evidence="3 6" id="KW-0489">Methyltransferase</keyword>
<dbReference type="PANTHER" id="PTHR31760:SF0">
    <property type="entry name" value="S-ADENOSYL-L-METHIONINE-DEPENDENT METHYLTRANSFERASES SUPERFAMILY PROTEIN"/>
    <property type="match status" value="1"/>
</dbReference>
<dbReference type="Proteomes" id="UP000823982">
    <property type="component" value="Unassembled WGS sequence"/>
</dbReference>
<keyword evidence="2 6" id="KW-0698">rRNA processing</keyword>
<comment type="caution">
    <text evidence="6">Lacks conserved residue(s) required for the propagation of feature annotation.</text>
</comment>
<dbReference type="PIRSF" id="PIRSF003078">
    <property type="entry name" value="GidB"/>
    <property type="match status" value="1"/>
</dbReference>
<evidence type="ECO:0000256" key="4">
    <source>
        <dbReference type="ARBA" id="ARBA00022679"/>
    </source>
</evidence>
<protein>
    <recommendedName>
        <fullName evidence="6">Ribosomal RNA small subunit methyltransferase G</fullName>
        <ecNumber evidence="6">2.1.1.-</ecNumber>
    </recommendedName>
    <alternativeName>
        <fullName evidence="6">16S rRNA 7-methylguanosine methyltransferase</fullName>
        <shortName evidence="6">16S rRNA m7G methyltransferase</shortName>
    </alternativeName>
</protein>
<dbReference type="Pfam" id="PF02527">
    <property type="entry name" value="GidB"/>
    <property type="match status" value="1"/>
</dbReference>
<evidence type="ECO:0000256" key="5">
    <source>
        <dbReference type="ARBA" id="ARBA00022691"/>
    </source>
</evidence>
<comment type="caution">
    <text evidence="7">The sequence shown here is derived from an EMBL/GenBank/DDBJ whole genome shotgun (WGS) entry which is preliminary data.</text>
</comment>
<dbReference type="GO" id="GO:0070043">
    <property type="term" value="F:rRNA (guanine-N7-)-methyltransferase activity"/>
    <property type="evidence" value="ECO:0007669"/>
    <property type="project" value="UniProtKB-UniRule"/>
</dbReference>
<keyword evidence="5 6" id="KW-0949">S-adenosyl-L-methionine</keyword>
<feature type="binding site" evidence="6">
    <location>
        <position position="89"/>
    </location>
    <ligand>
        <name>S-adenosyl-L-methionine</name>
        <dbReference type="ChEBI" id="CHEBI:59789"/>
    </ligand>
</feature>
<keyword evidence="1 6" id="KW-0963">Cytoplasm</keyword>
<evidence type="ECO:0000313" key="8">
    <source>
        <dbReference type="Proteomes" id="UP000823982"/>
    </source>
</evidence>
<evidence type="ECO:0000256" key="1">
    <source>
        <dbReference type="ARBA" id="ARBA00022490"/>
    </source>
</evidence>
<accession>A0A9D1ENX2</accession>
<dbReference type="PANTHER" id="PTHR31760">
    <property type="entry name" value="S-ADENOSYL-L-METHIONINE-DEPENDENT METHYLTRANSFERASES SUPERFAMILY PROTEIN"/>
    <property type="match status" value="1"/>
</dbReference>
<dbReference type="GO" id="GO:0005829">
    <property type="term" value="C:cytosol"/>
    <property type="evidence" value="ECO:0007669"/>
    <property type="project" value="TreeGrafter"/>
</dbReference>
<comment type="function">
    <text evidence="6">Specifically methylates the N7 position of a guanine in 16S rRNA.</text>
</comment>
<organism evidence="7 8">
    <name type="scientific">Candidatus Faeciplasma gallinarum</name>
    <dbReference type="NCBI Taxonomy" id="2840799"/>
    <lineage>
        <taxon>Bacteria</taxon>
        <taxon>Bacillati</taxon>
        <taxon>Bacillota</taxon>
        <taxon>Clostridia</taxon>
        <taxon>Eubacteriales</taxon>
        <taxon>Oscillospiraceae</taxon>
        <taxon>Oscillospiraceae incertae sedis</taxon>
        <taxon>Candidatus Faeciplasma</taxon>
    </lineage>
</organism>
<keyword evidence="4 6" id="KW-0808">Transferase</keyword>
<dbReference type="Gene3D" id="3.40.50.150">
    <property type="entry name" value="Vaccinia Virus protein VP39"/>
    <property type="match status" value="1"/>
</dbReference>
<proteinExistence type="inferred from homology"/>
<dbReference type="NCBIfam" id="TIGR00138">
    <property type="entry name" value="rsmG_gidB"/>
    <property type="match status" value="1"/>
</dbReference>
<dbReference type="EMBL" id="DVIR01000030">
    <property type="protein sequence ID" value="HIS24397.1"/>
    <property type="molecule type" value="Genomic_DNA"/>
</dbReference>
<gene>
    <name evidence="6 7" type="primary">rsmG</name>
    <name evidence="7" type="ORF">IAD01_03225</name>
</gene>
<name>A0A9D1ENX2_9FIRM</name>
<dbReference type="HAMAP" id="MF_00074">
    <property type="entry name" value="16SrRNA_methyltr_G"/>
    <property type="match status" value="1"/>
</dbReference>
<comment type="similarity">
    <text evidence="6">Belongs to the methyltransferase superfamily. RNA methyltransferase RsmG family.</text>
</comment>